<dbReference type="CDD" id="cd19916">
    <property type="entry name" value="OphMA_like"/>
    <property type="match status" value="1"/>
</dbReference>
<keyword evidence="4" id="KW-1185">Reference proteome</keyword>
<keyword evidence="3" id="KW-0808">Transferase</keyword>
<dbReference type="Proteomes" id="UP001164459">
    <property type="component" value="Chromosome"/>
</dbReference>
<keyword evidence="3" id="KW-0489">Methyltransferase</keyword>
<dbReference type="InterPro" id="IPR035996">
    <property type="entry name" value="4pyrrol_Methylase_sf"/>
</dbReference>
<feature type="region of interest" description="Disordered" evidence="1">
    <location>
        <begin position="1"/>
        <end position="20"/>
    </location>
</feature>
<dbReference type="InterPro" id="IPR014777">
    <property type="entry name" value="4pyrrole_Mease_sub1"/>
</dbReference>
<organism evidence="3 4">
    <name type="scientific">Nannocystis punicea</name>
    <dbReference type="NCBI Taxonomy" id="2995304"/>
    <lineage>
        <taxon>Bacteria</taxon>
        <taxon>Pseudomonadati</taxon>
        <taxon>Myxococcota</taxon>
        <taxon>Polyangia</taxon>
        <taxon>Nannocystales</taxon>
        <taxon>Nannocystaceae</taxon>
        <taxon>Nannocystis</taxon>
    </lineage>
</organism>
<dbReference type="EMBL" id="CP114040">
    <property type="protein sequence ID" value="WAS91140.1"/>
    <property type="molecule type" value="Genomic_DNA"/>
</dbReference>
<dbReference type="GO" id="GO:0032259">
    <property type="term" value="P:methylation"/>
    <property type="evidence" value="ECO:0007669"/>
    <property type="project" value="UniProtKB-KW"/>
</dbReference>
<evidence type="ECO:0000313" key="4">
    <source>
        <dbReference type="Proteomes" id="UP001164459"/>
    </source>
</evidence>
<feature type="domain" description="Tetrapyrrole methylase" evidence="2">
    <location>
        <begin position="66"/>
        <end position="186"/>
    </location>
</feature>
<name>A0ABY7GVZ1_9BACT</name>
<dbReference type="SUPFAM" id="SSF53790">
    <property type="entry name" value="Tetrapyrrole methylase"/>
    <property type="match status" value="1"/>
</dbReference>
<dbReference type="GO" id="GO:0008168">
    <property type="term" value="F:methyltransferase activity"/>
    <property type="evidence" value="ECO:0007669"/>
    <property type="project" value="UniProtKB-KW"/>
</dbReference>
<accession>A0ABY7GVZ1</accession>
<reference evidence="3" key="1">
    <citation type="submission" date="2022-11" db="EMBL/GenBank/DDBJ databases">
        <title>Minimal conservation of predation-associated metabolite biosynthetic gene clusters underscores biosynthetic potential of Myxococcota including descriptions for ten novel species: Archangium lansinium sp. nov., Myxococcus landrumus sp. nov., Nannocystis bai.</title>
        <authorList>
            <person name="Ahearne A."/>
            <person name="Stevens C."/>
            <person name="Dowd S."/>
        </authorList>
    </citation>
    <scope>NUCLEOTIDE SEQUENCE</scope>
    <source>
        <strain evidence="3">Fl3</strain>
    </source>
</reference>
<evidence type="ECO:0000313" key="3">
    <source>
        <dbReference type="EMBL" id="WAS91140.1"/>
    </source>
</evidence>
<evidence type="ECO:0000259" key="2">
    <source>
        <dbReference type="Pfam" id="PF00590"/>
    </source>
</evidence>
<dbReference type="InterPro" id="IPR000878">
    <property type="entry name" value="4pyrrol_Mease"/>
</dbReference>
<protein>
    <submittedName>
        <fullName evidence="3">SAM-dependent methyltransferase</fullName>
    </submittedName>
</protein>
<proteinExistence type="predicted"/>
<dbReference type="RefSeq" id="WP_269033504.1">
    <property type="nucleotide sequence ID" value="NZ_CP114040.1"/>
</dbReference>
<feature type="compositionally biased region" description="Pro residues" evidence="1">
    <location>
        <begin position="1"/>
        <end position="11"/>
    </location>
</feature>
<sequence length="807" mass="88201">MTARRPQPPSHAYPDPEAHRRRWRQLAREIAARAATVSDDAQTLAPPERPGVLEILGSGIEAVGFTRADESRIRAADHVFYCVADPATKVWLLTERPDAYDLYVLYDDAKRRYLTYMQMAEAMLHPVRQGKRVVAVFYGHPGIFVLATHRALQIARREGHRAEMRPAVSALDTLCADLGVDPSQPGMQMYEATDMLIRGRRPDVGLHLVLWQVGLIGELGYRRQGYLNSNFSVLLDYLEALYGPEHPVVNYVGSRYPGVDPVIDRLTIAALRDPATQNWVTGISTFYLPPRQAAPADPAMLARLGLLRPGQSTRETTEALRVIDRYGPRERRAFRDFATFDVPQSYQWQPDTPAARFVLDLCENEALRERYRADPAGTLAAWDGGLSVRERDLLIKRDPGGIQLAAKGMRSTGESENRRILETLLNRKTCTASLLAAMKRAPAGQAHAAAEAWSRGEGMAADWRAMAGDLQSLLRRSLAAWTGLYLIGEAETSLSIHGRVGAAVTRVDLDGRRLAGIRFDKGVLSWTAEAGNPCSGYLQPDLTPRGKRRWVGLVWPANATPGSGHKVVALEHVPRPRLPASALVGDYAGRDETGEFCTVSIVPTSAGALVVEVDGGATERPLTIASDHFRVGDMVVPLSARVQQAWLAPYFHGACRLLVQQGAQAELVTMNIGAEELVIAGQRVVARAEGLDLSWTGGPASLAEGRVTLALDPVTLRPLIHGNATSKRGVPAALRGMGVMDEAAARVLLAGSPRLGLPGWAWRHLVTIMVGANAKGGLFLWEGYERASTNLARVRQVLTRLHGDDTD</sequence>
<gene>
    <name evidence="3" type="ORF">O0S08_33555</name>
</gene>
<dbReference type="Gene3D" id="3.40.1010.10">
    <property type="entry name" value="Cobalt-precorrin-4 Transmethylase, Domain 1"/>
    <property type="match status" value="1"/>
</dbReference>
<evidence type="ECO:0000256" key="1">
    <source>
        <dbReference type="SAM" id="MobiDB-lite"/>
    </source>
</evidence>
<dbReference type="Pfam" id="PF00590">
    <property type="entry name" value="TP_methylase"/>
    <property type="match status" value="1"/>
</dbReference>